<dbReference type="RefSeq" id="WP_255189035.1">
    <property type="nucleotide sequence ID" value="NZ_CP113517.1"/>
</dbReference>
<protein>
    <submittedName>
        <fullName evidence="2">Zinc-ribbon and DUF3426 domain-containing protein</fullName>
    </submittedName>
</protein>
<keyword evidence="3" id="KW-1185">Reference proteome</keyword>
<keyword evidence="1" id="KW-1133">Transmembrane helix</keyword>
<accession>A0ABY7GFK1</accession>
<dbReference type="EMBL" id="CP113517">
    <property type="protein sequence ID" value="WAR44047.1"/>
    <property type="molecule type" value="Genomic_DNA"/>
</dbReference>
<keyword evidence="1" id="KW-0472">Membrane</keyword>
<evidence type="ECO:0000313" key="2">
    <source>
        <dbReference type="EMBL" id="WAR44047.1"/>
    </source>
</evidence>
<sequence>MFSRCPQCDVLQEVTTQQLRDSRGLLKCKACRQTFDALPTLSERPDEMIEPGHGIGPAFEKNVKTESLWLWRGASLAMLLLLMVQLAYFEGQRLYRYPLLRPALAKVCAAMDCRLIDTANTTDWSVSHSQLQPYLQQTHLLTAALTNQADVAQGFPSLQLTLTDFNGQPLEQRLFAPQQYTHTAQLAANQTMHIRLPLIIPAEFGGFTLTLI</sequence>
<proteinExistence type="predicted"/>
<keyword evidence="1" id="KW-0812">Transmembrane</keyword>
<evidence type="ECO:0000313" key="3">
    <source>
        <dbReference type="Proteomes" id="UP001162780"/>
    </source>
</evidence>
<feature type="transmembrane region" description="Helical" evidence="1">
    <location>
        <begin position="69"/>
        <end position="89"/>
    </location>
</feature>
<reference evidence="2" key="1">
    <citation type="submission" date="2022-11" db="EMBL/GenBank/DDBJ databases">
        <title>Methylomonas rapida sp. nov., Carotenoid-Producing Obligate Methanotrophs with High Growth Characteristics and Biotechnological Potential.</title>
        <authorList>
            <person name="Tikhonova E.N."/>
            <person name="Suleimanov R.Z."/>
            <person name="Miroshnikov K."/>
            <person name="Oshkin I.Y."/>
            <person name="Belova S.E."/>
            <person name="Danilova O.V."/>
            <person name="Ashikhmin A."/>
            <person name="Konopkin A."/>
            <person name="But S.Y."/>
            <person name="Khmelenina V.N."/>
            <person name="Kuznetsov N."/>
            <person name="Pimenov N.V."/>
            <person name="Dedysh S.N."/>
        </authorList>
    </citation>
    <scope>NUCLEOTIDE SEQUENCE</scope>
    <source>
        <strain evidence="2">MP1</strain>
    </source>
</reference>
<dbReference type="InterPro" id="IPR021834">
    <property type="entry name" value="DUF3426"/>
</dbReference>
<dbReference type="Pfam" id="PF11906">
    <property type="entry name" value="DUF3426"/>
    <property type="match status" value="1"/>
</dbReference>
<dbReference type="Proteomes" id="UP001162780">
    <property type="component" value="Chromosome"/>
</dbReference>
<evidence type="ECO:0000256" key="1">
    <source>
        <dbReference type="SAM" id="Phobius"/>
    </source>
</evidence>
<gene>
    <name evidence="2" type="ORF">NM686_016965</name>
</gene>
<organism evidence="2 3">
    <name type="scientific">Methylomonas rapida</name>
    <dbReference type="NCBI Taxonomy" id="2963939"/>
    <lineage>
        <taxon>Bacteria</taxon>
        <taxon>Pseudomonadati</taxon>
        <taxon>Pseudomonadota</taxon>
        <taxon>Gammaproteobacteria</taxon>
        <taxon>Methylococcales</taxon>
        <taxon>Methylococcaceae</taxon>
        <taxon>Methylomonas</taxon>
    </lineage>
</organism>
<name>A0ABY7GFK1_9GAMM</name>